<evidence type="ECO:0000256" key="6">
    <source>
        <dbReference type="ARBA" id="ARBA00023136"/>
    </source>
</evidence>
<keyword evidence="4 8" id="KW-1133">Transmembrane helix</keyword>
<evidence type="ECO:0000259" key="9">
    <source>
        <dbReference type="Pfam" id="PF13962"/>
    </source>
</evidence>
<proteinExistence type="predicted"/>
<accession>A0AAN8UUE7</accession>
<evidence type="ECO:0000313" key="11">
    <source>
        <dbReference type="Proteomes" id="UP001370490"/>
    </source>
</evidence>
<evidence type="ECO:0000256" key="2">
    <source>
        <dbReference type="ARBA" id="ARBA00022692"/>
    </source>
</evidence>
<dbReference type="InterPro" id="IPR002110">
    <property type="entry name" value="Ankyrin_rpt"/>
</dbReference>
<dbReference type="SMART" id="SM00248">
    <property type="entry name" value="ANK"/>
    <property type="match status" value="9"/>
</dbReference>
<dbReference type="EMBL" id="JBAMMX010000024">
    <property type="protein sequence ID" value="KAK6916063.1"/>
    <property type="molecule type" value="Genomic_DNA"/>
</dbReference>
<feature type="transmembrane region" description="Helical" evidence="8">
    <location>
        <begin position="469"/>
        <end position="497"/>
    </location>
</feature>
<evidence type="ECO:0000256" key="1">
    <source>
        <dbReference type="ARBA" id="ARBA00004141"/>
    </source>
</evidence>
<sequence>MNWQPLKPKQTLDNMKQTPRMDPNLFKAAMEGKVDVLKQYKDELYLQLTPNKNTVLHVAAQFGRAQFVLEVIKMDPLMSREVNLSDETPLHLASKQGHSGVVELLINSAKEQNVEIESGLGPGVELIRMTNKERDTALHEAVRSNHVRVAKLLVEADRDYSYFANKSGESPLYLAAESGSLDLVVLILENCLSPSHEGPNGRTALHASVISNNIDMTMKIMDAKPALIKETDQDGWTPLHHAAHFDHSWIAAELVACDASVAYLANNDHKTALHIAASRGNRDTIKVLITQCPDCYEQVDSRGRNILHIAVESNKDGVVRLVLETPLLSSLINKTDNDGNTPLHLLASFGCQMIHLIADSRVDKMAYNKENMTALDIISCTERFSALKSLVKRELRLAGATRGQRNVLRIDDGEKGDTAHEHIKKVGETHLIVAALIATVTFAAGFTMPGGYNNNDGAELGMAVLTKRAAFKAFVISDTVALVLSTAAVFIYFIAALYANQTKLFNRIIWAFCLTIFAMGAMVVAFMTGIYAVLRDSCSLAVLSGAIGCCFFIAYFEVLRKMYLDKIAKRSRL</sequence>
<comment type="subcellular location">
    <subcellularLocation>
        <location evidence="1">Membrane</location>
        <topology evidence="1">Multi-pass membrane protein</topology>
    </subcellularLocation>
</comment>
<dbReference type="PROSITE" id="PS50088">
    <property type="entry name" value="ANK_REPEAT"/>
    <property type="match status" value="4"/>
</dbReference>
<feature type="transmembrane region" description="Helical" evidence="8">
    <location>
        <begin position="540"/>
        <end position="559"/>
    </location>
</feature>
<protein>
    <submittedName>
        <fullName evidence="10">PGG domain</fullName>
    </submittedName>
</protein>
<dbReference type="InterPro" id="IPR026961">
    <property type="entry name" value="PGG_dom"/>
</dbReference>
<organism evidence="10 11">
    <name type="scientific">Dillenia turbinata</name>
    <dbReference type="NCBI Taxonomy" id="194707"/>
    <lineage>
        <taxon>Eukaryota</taxon>
        <taxon>Viridiplantae</taxon>
        <taxon>Streptophyta</taxon>
        <taxon>Embryophyta</taxon>
        <taxon>Tracheophyta</taxon>
        <taxon>Spermatophyta</taxon>
        <taxon>Magnoliopsida</taxon>
        <taxon>eudicotyledons</taxon>
        <taxon>Gunneridae</taxon>
        <taxon>Pentapetalae</taxon>
        <taxon>Dilleniales</taxon>
        <taxon>Dilleniaceae</taxon>
        <taxon>Dillenia</taxon>
    </lineage>
</organism>
<feature type="transmembrane region" description="Helical" evidence="8">
    <location>
        <begin position="509"/>
        <end position="534"/>
    </location>
</feature>
<evidence type="ECO:0000256" key="4">
    <source>
        <dbReference type="ARBA" id="ARBA00022989"/>
    </source>
</evidence>
<feature type="repeat" description="ANK" evidence="7">
    <location>
        <begin position="167"/>
        <end position="190"/>
    </location>
</feature>
<dbReference type="AlphaFoldDB" id="A0AAN8UUE7"/>
<dbReference type="PANTHER" id="PTHR24186">
    <property type="entry name" value="PROTEIN PHOSPHATASE 1 REGULATORY SUBUNIT"/>
    <property type="match status" value="1"/>
</dbReference>
<feature type="repeat" description="ANK" evidence="7">
    <location>
        <begin position="268"/>
        <end position="289"/>
    </location>
</feature>
<feature type="transmembrane region" description="Helical" evidence="8">
    <location>
        <begin position="431"/>
        <end position="449"/>
    </location>
</feature>
<dbReference type="Proteomes" id="UP001370490">
    <property type="component" value="Unassembled WGS sequence"/>
</dbReference>
<keyword evidence="3" id="KW-0677">Repeat</keyword>
<name>A0AAN8UUE7_9MAGN</name>
<keyword evidence="11" id="KW-1185">Reference proteome</keyword>
<dbReference type="PANTHER" id="PTHR24186:SF50">
    <property type="entry name" value="ANKYRIN REPEAT-CONTAINING PROTEIN ITN1-LIKE ISOFORM X1"/>
    <property type="match status" value="1"/>
</dbReference>
<dbReference type="Pfam" id="PF13962">
    <property type="entry name" value="PGG"/>
    <property type="match status" value="1"/>
</dbReference>
<feature type="domain" description="PGG" evidence="9">
    <location>
        <begin position="421"/>
        <end position="533"/>
    </location>
</feature>
<comment type="caution">
    <text evidence="10">The sequence shown here is derived from an EMBL/GenBank/DDBJ whole genome shotgun (WGS) entry which is preliminary data.</text>
</comment>
<keyword evidence="2 8" id="KW-0812">Transmembrane</keyword>
<dbReference type="SUPFAM" id="SSF48403">
    <property type="entry name" value="Ankyrin repeat"/>
    <property type="match status" value="2"/>
</dbReference>
<keyword evidence="5 7" id="KW-0040">ANK repeat</keyword>
<dbReference type="Gene3D" id="1.25.40.20">
    <property type="entry name" value="Ankyrin repeat-containing domain"/>
    <property type="match status" value="1"/>
</dbReference>
<feature type="repeat" description="ANK" evidence="7">
    <location>
        <begin position="133"/>
        <end position="165"/>
    </location>
</feature>
<evidence type="ECO:0000256" key="8">
    <source>
        <dbReference type="SAM" id="Phobius"/>
    </source>
</evidence>
<evidence type="ECO:0000256" key="7">
    <source>
        <dbReference type="PROSITE-ProRule" id="PRU00023"/>
    </source>
</evidence>
<dbReference type="PROSITE" id="PS50297">
    <property type="entry name" value="ANK_REP_REGION"/>
    <property type="match status" value="3"/>
</dbReference>
<feature type="repeat" description="ANK" evidence="7">
    <location>
        <begin position="85"/>
        <end position="117"/>
    </location>
</feature>
<evidence type="ECO:0000313" key="10">
    <source>
        <dbReference type="EMBL" id="KAK6916063.1"/>
    </source>
</evidence>
<dbReference type="GO" id="GO:0005886">
    <property type="term" value="C:plasma membrane"/>
    <property type="evidence" value="ECO:0007669"/>
    <property type="project" value="TreeGrafter"/>
</dbReference>
<gene>
    <name evidence="10" type="ORF">RJ641_018924</name>
</gene>
<dbReference type="Pfam" id="PF12796">
    <property type="entry name" value="Ank_2"/>
    <property type="match status" value="4"/>
</dbReference>
<reference evidence="10 11" key="1">
    <citation type="submission" date="2023-12" db="EMBL/GenBank/DDBJ databases">
        <title>A high-quality genome assembly for Dillenia turbinata (Dilleniales).</title>
        <authorList>
            <person name="Chanderbali A."/>
        </authorList>
    </citation>
    <scope>NUCLEOTIDE SEQUENCE [LARGE SCALE GENOMIC DNA]</scope>
    <source>
        <strain evidence="10">LSX21</strain>
        <tissue evidence="10">Leaf</tissue>
    </source>
</reference>
<evidence type="ECO:0000256" key="3">
    <source>
        <dbReference type="ARBA" id="ARBA00022737"/>
    </source>
</evidence>
<keyword evidence="6 8" id="KW-0472">Membrane</keyword>
<dbReference type="InterPro" id="IPR036770">
    <property type="entry name" value="Ankyrin_rpt-contain_sf"/>
</dbReference>
<evidence type="ECO:0000256" key="5">
    <source>
        <dbReference type="ARBA" id="ARBA00023043"/>
    </source>
</evidence>